<reference evidence="2 3" key="1">
    <citation type="journal article" date="2013" name="Nat. Commun.">
        <title>The evolution and pathogenic mechanisms of the rice sheath blight pathogen.</title>
        <authorList>
            <person name="Zheng A."/>
            <person name="Lin R."/>
            <person name="Xu L."/>
            <person name="Qin P."/>
            <person name="Tang C."/>
            <person name="Ai P."/>
            <person name="Zhang D."/>
            <person name="Liu Y."/>
            <person name="Sun Z."/>
            <person name="Feng H."/>
            <person name="Wang Y."/>
            <person name="Chen Y."/>
            <person name="Liang X."/>
            <person name="Fu R."/>
            <person name="Li Q."/>
            <person name="Zhang J."/>
            <person name="Yu X."/>
            <person name="Xie Z."/>
            <person name="Ding L."/>
            <person name="Guan P."/>
            <person name="Tang J."/>
            <person name="Liang Y."/>
            <person name="Wang S."/>
            <person name="Deng Q."/>
            <person name="Li S."/>
            <person name="Zhu J."/>
            <person name="Wang L."/>
            <person name="Liu H."/>
            <person name="Li P."/>
        </authorList>
    </citation>
    <scope>NUCLEOTIDE SEQUENCE [LARGE SCALE GENOMIC DNA]</scope>
    <source>
        <strain evidence="3">AG-1 IA</strain>
    </source>
</reference>
<proteinExistence type="predicted"/>
<evidence type="ECO:0000256" key="1">
    <source>
        <dbReference type="SAM" id="MobiDB-lite"/>
    </source>
</evidence>
<accession>L8WL28</accession>
<comment type="caution">
    <text evidence="2">The sequence shown here is derived from an EMBL/GenBank/DDBJ whole genome shotgun (WGS) entry which is preliminary data.</text>
</comment>
<dbReference type="EMBL" id="AFRT01002641">
    <property type="protein sequence ID" value="ELU37447.1"/>
    <property type="molecule type" value="Genomic_DNA"/>
</dbReference>
<feature type="compositionally biased region" description="Polar residues" evidence="1">
    <location>
        <begin position="136"/>
        <end position="153"/>
    </location>
</feature>
<gene>
    <name evidence="2" type="ORF">AG1IA_08523</name>
</gene>
<dbReference type="AlphaFoldDB" id="L8WL28"/>
<dbReference type="Proteomes" id="UP000011668">
    <property type="component" value="Unassembled WGS sequence"/>
</dbReference>
<evidence type="ECO:0000313" key="2">
    <source>
        <dbReference type="EMBL" id="ELU37447.1"/>
    </source>
</evidence>
<name>L8WL28_THACA</name>
<feature type="region of interest" description="Disordered" evidence="1">
    <location>
        <begin position="115"/>
        <end position="164"/>
    </location>
</feature>
<dbReference type="HOGENOM" id="CLU_891923_0_0_1"/>
<organism evidence="2 3">
    <name type="scientific">Thanatephorus cucumeris (strain AG1-IA)</name>
    <name type="common">Rice sheath blight fungus</name>
    <name type="synonym">Rhizoctonia solani</name>
    <dbReference type="NCBI Taxonomy" id="983506"/>
    <lineage>
        <taxon>Eukaryota</taxon>
        <taxon>Fungi</taxon>
        <taxon>Dikarya</taxon>
        <taxon>Basidiomycota</taxon>
        <taxon>Agaricomycotina</taxon>
        <taxon>Agaricomycetes</taxon>
        <taxon>Cantharellales</taxon>
        <taxon>Ceratobasidiaceae</taxon>
        <taxon>Rhizoctonia</taxon>
        <taxon>Rhizoctonia solani AG-1</taxon>
    </lineage>
</organism>
<sequence length="312" mass="33552">MLTYPRIIDPDAGVRVINKVLAQDRKSVNTVFSLFYDYTGQASQAPEYDNPTSNLTESPNLTLALVAASSACALVQLNDCRQSMASQDEGKSILAYLSRKKNNIVARLTSRSALDLSTSTPSIQPDAQSFPAGPVASQSRSAADDVVSSNSPLRHSDTDQLPATIDPLEGIDAATDTATVRVPQPITPTSPAIQALTSRLRTLHGIAGGFSPLQTAVGGLLASVEHVQVGDLGHMPAPTVYRGSQIERGSGIPSKGRNVSDAEQVESRKLTEWTGLSKSKWRSSAGSRTIELQDILWMRNRTRRKYYAGTRT</sequence>
<keyword evidence="3" id="KW-1185">Reference proteome</keyword>
<evidence type="ECO:0000313" key="3">
    <source>
        <dbReference type="Proteomes" id="UP000011668"/>
    </source>
</evidence>
<protein>
    <submittedName>
        <fullName evidence="2">Uncharacterized protein</fullName>
    </submittedName>
</protein>
<feature type="compositionally biased region" description="Polar residues" evidence="1">
    <location>
        <begin position="115"/>
        <end position="127"/>
    </location>
</feature>